<protein>
    <recommendedName>
        <fullName evidence="1">Phospholipid/glycerol acyltransferase domain-containing protein</fullName>
    </recommendedName>
</protein>
<keyword evidence="3" id="KW-1185">Reference proteome</keyword>
<sequence length="266" mass="30216">MSTVNPDLPVVSSFLQNGFHRYLKGLLRRNFHTVAVAEDSLSAADVPPDQPLIVFANHPGWWDPLVAHWVCRHVLKNRQFYAPIDAIALQQYRVLGKLGFYGVRSDTTAGIAAFLKTSRAILNTPGSSIWITPTGRFADPRETDVEFAHGLGHLCSRIDRGTLLPLAMEYSFWEERLPECLLRFGQPILIEQHPLRDKAAWTEYLFERLRETQQNLAELVIARDAAAFRPVLHGGKGAGRVYDLFRRLRSWWSGRELSAQHGKKFS</sequence>
<dbReference type="OrthoDB" id="152799at2"/>
<accession>A0A5B9R1N1</accession>
<dbReference type="AlphaFoldDB" id="A0A5B9R1N1"/>
<reference evidence="2 3" key="1">
    <citation type="submission" date="2019-08" db="EMBL/GenBank/DDBJ databases">
        <title>Deep-cultivation of Planctomycetes and their phenomic and genomic characterization uncovers novel biology.</title>
        <authorList>
            <person name="Wiegand S."/>
            <person name="Jogler M."/>
            <person name="Boedeker C."/>
            <person name="Pinto D."/>
            <person name="Vollmers J."/>
            <person name="Rivas-Marin E."/>
            <person name="Kohn T."/>
            <person name="Peeters S.H."/>
            <person name="Heuer A."/>
            <person name="Rast P."/>
            <person name="Oberbeckmann S."/>
            <person name="Bunk B."/>
            <person name="Jeske O."/>
            <person name="Meyerdierks A."/>
            <person name="Storesund J.E."/>
            <person name="Kallscheuer N."/>
            <person name="Luecker S."/>
            <person name="Lage O.M."/>
            <person name="Pohl T."/>
            <person name="Merkel B.J."/>
            <person name="Hornburger P."/>
            <person name="Mueller R.-W."/>
            <person name="Bruemmer F."/>
            <person name="Labrenz M."/>
            <person name="Spormann A.M."/>
            <person name="Op den Camp H."/>
            <person name="Overmann J."/>
            <person name="Amann R."/>
            <person name="Jetten M.S.M."/>
            <person name="Mascher T."/>
            <person name="Medema M.H."/>
            <person name="Devos D.P."/>
            <person name="Kaster A.-K."/>
            <person name="Ovreas L."/>
            <person name="Rohde M."/>
            <person name="Galperin M.Y."/>
            <person name="Jogler C."/>
        </authorList>
    </citation>
    <scope>NUCLEOTIDE SEQUENCE [LARGE SCALE GENOMIC DNA]</scope>
    <source>
        <strain evidence="2 3">UC8</strain>
    </source>
</reference>
<dbReference type="KEGG" id="rul:UC8_21160"/>
<dbReference type="InterPro" id="IPR002123">
    <property type="entry name" value="Plipid/glycerol_acylTrfase"/>
</dbReference>
<dbReference type="Pfam" id="PF01553">
    <property type="entry name" value="Acyltransferase"/>
    <property type="match status" value="1"/>
</dbReference>
<dbReference type="SUPFAM" id="SSF69593">
    <property type="entry name" value="Glycerol-3-phosphate (1)-acyltransferase"/>
    <property type="match status" value="1"/>
</dbReference>
<evidence type="ECO:0000259" key="1">
    <source>
        <dbReference type="Pfam" id="PF01553"/>
    </source>
</evidence>
<dbReference type="Proteomes" id="UP000325286">
    <property type="component" value="Chromosome"/>
</dbReference>
<dbReference type="GO" id="GO:0016746">
    <property type="term" value="F:acyltransferase activity"/>
    <property type="evidence" value="ECO:0007669"/>
    <property type="project" value="InterPro"/>
</dbReference>
<name>A0A5B9R1N1_9BACT</name>
<dbReference type="RefSeq" id="WP_068130425.1">
    <property type="nucleotide sequence ID" value="NZ_CP042914.1"/>
</dbReference>
<dbReference type="EMBL" id="CP042914">
    <property type="protein sequence ID" value="QEG40111.1"/>
    <property type="molecule type" value="Genomic_DNA"/>
</dbReference>
<dbReference type="CDD" id="cd06551">
    <property type="entry name" value="LPLAT"/>
    <property type="match status" value="1"/>
</dbReference>
<feature type="domain" description="Phospholipid/glycerol acyltransferase" evidence="1">
    <location>
        <begin position="45"/>
        <end position="168"/>
    </location>
</feature>
<proteinExistence type="predicted"/>
<evidence type="ECO:0000313" key="3">
    <source>
        <dbReference type="Proteomes" id="UP000325286"/>
    </source>
</evidence>
<organism evidence="2 3">
    <name type="scientific">Roseimaritima ulvae</name>
    <dbReference type="NCBI Taxonomy" id="980254"/>
    <lineage>
        <taxon>Bacteria</taxon>
        <taxon>Pseudomonadati</taxon>
        <taxon>Planctomycetota</taxon>
        <taxon>Planctomycetia</taxon>
        <taxon>Pirellulales</taxon>
        <taxon>Pirellulaceae</taxon>
        <taxon>Roseimaritima</taxon>
    </lineage>
</organism>
<gene>
    <name evidence="2" type="ORF">UC8_21160</name>
</gene>
<evidence type="ECO:0000313" key="2">
    <source>
        <dbReference type="EMBL" id="QEG40111.1"/>
    </source>
</evidence>